<evidence type="ECO:0000313" key="1">
    <source>
        <dbReference type="EMBL" id="CAG2004145.1"/>
    </source>
</evidence>
<sequence length="139" mass="15372">MSGLLDTSLGTGTPGTRKPWRLMRPSKALLMIQEEGFVSKEYLYLTCHSSVNVLSVSPANSLLAAIADTVLRRKKRCWWCLSDQVKRMFEVVLGVDGHRVAYDVVVAHTAKTGTWIALHVRSNYGGVAFDLSSPAVMFE</sequence>
<organism evidence="2">
    <name type="scientific">Gibberella zeae</name>
    <name type="common">Wheat head blight fungus</name>
    <name type="synonym">Fusarium graminearum</name>
    <dbReference type="NCBI Taxonomy" id="5518"/>
    <lineage>
        <taxon>Eukaryota</taxon>
        <taxon>Fungi</taxon>
        <taxon>Dikarya</taxon>
        <taxon>Ascomycota</taxon>
        <taxon>Pezizomycotina</taxon>
        <taxon>Sordariomycetes</taxon>
        <taxon>Hypocreomycetidae</taxon>
        <taxon>Hypocreales</taxon>
        <taxon>Nectriaceae</taxon>
        <taxon>Fusarium</taxon>
    </lineage>
</organism>
<protein>
    <submittedName>
        <fullName evidence="2">Uncharacterized protein</fullName>
    </submittedName>
</protein>
<proteinExistence type="predicted"/>
<gene>
    <name evidence="2" type="ORF">FUG_LOCUS509505</name>
    <name evidence="1" type="ORF">MDCFG202_LOCUS495889</name>
</gene>
<reference evidence="1" key="2">
    <citation type="submission" date="2021-03" db="EMBL/GenBank/DDBJ databases">
        <authorList>
            <person name="Alouane T."/>
            <person name="Langin T."/>
            <person name="Bonhomme L."/>
        </authorList>
    </citation>
    <scope>NUCLEOTIDE SEQUENCE</scope>
    <source>
        <strain evidence="1">MDC_Fg202</strain>
    </source>
</reference>
<reference evidence="2" key="1">
    <citation type="submission" date="2019-04" db="EMBL/GenBank/DDBJ databases">
        <authorList>
            <person name="Melise S."/>
            <person name="Noan J."/>
            <person name="Okalmin O."/>
        </authorList>
    </citation>
    <scope>NUCLEOTIDE SEQUENCE</scope>
    <source>
        <strain evidence="2">FN9</strain>
    </source>
</reference>
<dbReference type="AlphaFoldDB" id="A0A4E9EJA6"/>
<dbReference type="Proteomes" id="UP000746612">
    <property type="component" value="Unassembled WGS sequence"/>
</dbReference>
<evidence type="ECO:0000313" key="2">
    <source>
        <dbReference type="EMBL" id="VIO62929.1"/>
    </source>
</evidence>
<dbReference type="EMBL" id="CAJPIJ010000180">
    <property type="protein sequence ID" value="CAG2004145.1"/>
    <property type="molecule type" value="Genomic_DNA"/>
</dbReference>
<accession>A0A4E9EJA6</accession>
<dbReference type="EMBL" id="CAAKMV010000168">
    <property type="protein sequence ID" value="VIO62929.1"/>
    <property type="molecule type" value="Genomic_DNA"/>
</dbReference>
<name>A0A4E9EJA6_GIBZA</name>